<dbReference type="HOGENOM" id="CLU_2935352_0_0_4"/>
<organism evidence="1 2">
    <name type="scientific">Janthinobacterium agaricidamnosum NBRC 102515 = DSM 9628</name>
    <dbReference type="NCBI Taxonomy" id="1349767"/>
    <lineage>
        <taxon>Bacteria</taxon>
        <taxon>Pseudomonadati</taxon>
        <taxon>Pseudomonadota</taxon>
        <taxon>Betaproteobacteria</taxon>
        <taxon>Burkholderiales</taxon>
        <taxon>Oxalobacteraceae</taxon>
        <taxon>Janthinobacterium</taxon>
    </lineage>
</organism>
<dbReference type="EMBL" id="HG322949">
    <property type="protein sequence ID" value="CDG85376.1"/>
    <property type="molecule type" value="Genomic_DNA"/>
</dbReference>
<proteinExistence type="predicted"/>
<evidence type="ECO:0000313" key="2">
    <source>
        <dbReference type="Proteomes" id="UP000027604"/>
    </source>
</evidence>
<evidence type="ECO:0000313" key="1">
    <source>
        <dbReference type="EMBL" id="CDG85376.1"/>
    </source>
</evidence>
<sequence>MSLAFLARGRLVHYARHDRKNGDFTPLPARQPIPVTSAVFRVVRKGVASDLPAWRTLVLE</sequence>
<reference evidence="1 2" key="1">
    <citation type="journal article" date="2015" name="Genome Announc.">
        <title>Genome Sequence of Mushroom Soft-Rot Pathogen Janthinobacterium agaricidamnosum.</title>
        <authorList>
            <person name="Graupner K."/>
            <person name="Lackner G."/>
            <person name="Hertweck C."/>
        </authorList>
    </citation>
    <scope>NUCLEOTIDE SEQUENCE [LARGE SCALE GENOMIC DNA]</scope>
    <source>
        <strain evidence="2">NBRC 102515 / DSM 9628</strain>
    </source>
</reference>
<keyword evidence="2" id="KW-1185">Reference proteome</keyword>
<accession>W0VBW6</accession>
<name>W0VBW6_9BURK</name>
<dbReference type="KEGG" id="jag:GJA_4772"/>
<dbReference type="Proteomes" id="UP000027604">
    <property type="component" value="Chromosome I"/>
</dbReference>
<dbReference type="AlphaFoldDB" id="W0VBW6"/>
<protein>
    <submittedName>
        <fullName evidence="1">Uncharacterized protein</fullName>
    </submittedName>
</protein>
<dbReference type="STRING" id="1349767.GJA_4772"/>
<dbReference type="PATRIC" id="fig|1349767.4.peg.1398"/>
<gene>
    <name evidence="1" type="ORF">GJA_4772</name>
</gene>